<evidence type="ECO:0000256" key="5">
    <source>
        <dbReference type="ARBA" id="ARBA00023004"/>
    </source>
</evidence>
<dbReference type="CDD" id="cd00487">
    <property type="entry name" value="Pep_deformylase"/>
    <property type="match status" value="1"/>
</dbReference>
<keyword evidence="2 6" id="KW-0479">Metal-binding</keyword>
<dbReference type="EMBL" id="WEHX01000058">
    <property type="protein sequence ID" value="KAB7657320.1"/>
    <property type="molecule type" value="Genomic_DNA"/>
</dbReference>
<dbReference type="GO" id="GO:0042586">
    <property type="term" value="F:peptide deformylase activity"/>
    <property type="evidence" value="ECO:0007669"/>
    <property type="project" value="UniProtKB-UniRule"/>
</dbReference>
<dbReference type="RefSeq" id="WP_152158655.1">
    <property type="nucleotide sequence ID" value="NZ_WEHX01000058.1"/>
</dbReference>
<keyword evidence="4 6" id="KW-0648">Protein biosynthesis</keyword>
<evidence type="ECO:0000256" key="2">
    <source>
        <dbReference type="ARBA" id="ARBA00022723"/>
    </source>
</evidence>
<proteinExistence type="inferred from homology"/>
<dbReference type="AlphaFoldDB" id="A0A6I1EPJ3"/>
<protein>
    <recommendedName>
        <fullName evidence="6">Peptide deformylase</fullName>
        <shortName evidence="6">PDF</shortName>
        <ecNumber evidence="6">3.5.1.88</ecNumber>
    </recommendedName>
    <alternativeName>
        <fullName evidence="6">Polypeptide deformylase</fullName>
    </alternativeName>
</protein>
<evidence type="ECO:0000313" key="7">
    <source>
        <dbReference type="EMBL" id="KAB7657320.1"/>
    </source>
</evidence>
<organism evidence="7 8">
    <name type="scientific">Sutterella seckii</name>
    <dbReference type="NCBI Taxonomy" id="1944635"/>
    <lineage>
        <taxon>Bacteria</taxon>
        <taxon>Pseudomonadati</taxon>
        <taxon>Pseudomonadota</taxon>
        <taxon>Betaproteobacteria</taxon>
        <taxon>Burkholderiales</taxon>
        <taxon>Sutterellaceae</taxon>
        <taxon>Sutterella</taxon>
    </lineage>
</organism>
<dbReference type="InterPro" id="IPR023635">
    <property type="entry name" value="Peptide_deformylase"/>
</dbReference>
<comment type="function">
    <text evidence="6">Removes the formyl group from the N-terminal Met of newly synthesized proteins. Requires at least a dipeptide for an efficient rate of reaction. N-terminal L-methionine is a prerequisite for activity but the enzyme has broad specificity at other positions.</text>
</comment>
<dbReference type="NCBIfam" id="NF001159">
    <property type="entry name" value="PRK00150.1-3"/>
    <property type="match status" value="1"/>
</dbReference>
<feature type="active site" evidence="6">
    <location>
        <position position="141"/>
    </location>
</feature>
<accession>A0A6I1EPJ3</accession>
<keyword evidence="3 6" id="KW-0378">Hydrolase</keyword>
<keyword evidence="5 6" id="KW-0408">Iron</keyword>
<dbReference type="PRINTS" id="PR01576">
    <property type="entry name" value="PDEFORMYLASE"/>
</dbReference>
<evidence type="ECO:0000256" key="1">
    <source>
        <dbReference type="ARBA" id="ARBA00010759"/>
    </source>
</evidence>
<dbReference type="PANTHER" id="PTHR10458:SF20">
    <property type="entry name" value="PEPTIDE DEFORMYLASE 1"/>
    <property type="match status" value="1"/>
</dbReference>
<dbReference type="Proteomes" id="UP000430564">
    <property type="component" value="Unassembled WGS sequence"/>
</dbReference>
<dbReference type="Gene3D" id="3.90.45.10">
    <property type="entry name" value="Peptide deformylase"/>
    <property type="match status" value="1"/>
</dbReference>
<dbReference type="PIRSF" id="PIRSF004749">
    <property type="entry name" value="Pep_def"/>
    <property type="match status" value="1"/>
</dbReference>
<gene>
    <name evidence="6" type="primary">def</name>
    <name evidence="7" type="ORF">GBM95_08235</name>
</gene>
<comment type="caution">
    <text evidence="7">The sequence shown here is derived from an EMBL/GenBank/DDBJ whole genome shotgun (WGS) entry which is preliminary data.</text>
</comment>
<dbReference type="FunFam" id="3.90.45.10:FF:000003">
    <property type="entry name" value="Peptide deformylase"/>
    <property type="match status" value="1"/>
</dbReference>
<comment type="similarity">
    <text evidence="1 6">Belongs to the polypeptide deformylase family.</text>
</comment>
<feature type="binding site" evidence="6">
    <location>
        <position position="98"/>
    </location>
    <ligand>
        <name>Fe cation</name>
        <dbReference type="ChEBI" id="CHEBI:24875"/>
    </ligand>
</feature>
<dbReference type="InterPro" id="IPR036821">
    <property type="entry name" value="Peptide_deformylase_sf"/>
</dbReference>
<evidence type="ECO:0000313" key="8">
    <source>
        <dbReference type="Proteomes" id="UP000430564"/>
    </source>
</evidence>
<dbReference type="NCBIfam" id="TIGR00079">
    <property type="entry name" value="pept_deformyl"/>
    <property type="match status" value="1"/>
</dbReference>
<feature type="binding site" evidence="6">
    <location>
        <position position="144"/>
    </location>
    <ligand>
        <name>Fe cation</name>
        <dbReference type="ChEBI" id="CHEBI:24875"/>
    </ligand>
</feature>
<name>A0A6I1EPJ3_9BURK</name>
<reference evidence="7 8" key="1">
    <citation type="submission" date="2019-10" db="EMBL/GenBank/DDBJ databases">
        <title>Genome diversity of Sutterella seckii.</title>
        <authorList>
            <person name="Chaplin A.V."/>
            <person name="Sokolova S.R."/>
            <person name="Mosin K.A."/>
            <person name="Ivanova E.L."/>
            <person name="Kochetkova T.O."/>
            <person name="Goltsov A.Y."/>
            <person name="Trofimov D.Y."/>
            <person name="Efimov B.A."/>
        </authorList>
    </citation>
    <scope>NUCLEOTIDE SEQUENCE [LARGE SCALE GENOMIC DNA]</scope>
    <source>
        <strain evidence="7 8">ASD393</strain>
    </source>
</reference>
<evidence type="ECO:0000256" key="3">
    <source>
        <dbReference type="ARBA" id="ARBA00022801"/>
    </source>
</evidence>
<dbReference type="SUPFAM" id="SSF56420">
    <property type="entry name" value="Peptide deformylase"/>
    <property type="match status" value="1"/>
</dbReference>
<dbReference type="PANTHER" id="PTHR10458">
    <property type="entry name" value="PEPTIDE DEFORMYLASE"/>
    <property type="match status" value="1"/>
</dbReference>
<dbReference type="HAMAP" id="MF_00163">
    <property type="entry name" value="Pep_deformylase"/>
    <property type="match status" value="1"/>
</dbReference>
<feature type="binding site" evidence="6">
    <location>
        <position position="140"/>
    </location>
    <ligand>
        <name>Fe cation</name>
        <dbReference type="ChEBI" id="CHEBI:24875"/>
    </ligand>
</feature>
<dbReference type="GO" id="GO:0046872">
    <property type="term" value="F:metal ion binding"/>
    <property type="evidence" value="ECO:0007669"/>
    <property type="project" value="UniProtKB-KW"/>
</dbReference>
<dbReference type="EC" id="3.5.1.88" evidence="6"/>
<dbReference type="OrthoDB" id="9804313at2"/>
<comment type="cofactor">
    <cofactor evidence="6">
        <name>Fe(2+)</name>
        <dbReference type="ChEBI" id="CHEBI:29033"/>
    </cofactor>
    <text evidence="6">Binds 1 Fe(2+) ion.</text>
</comment>
<dbReference type="GO" id="GO:0006412">
    <property type="term" value="P:translation"/>
    <property type="evidence" value="ECO:0007669"/>
    <property type="project" value="UniProtKB-UniRule"/>
</dbReference>
<comment type="catalytic activity">
    <reaction evidence="6">
        <text>N-terminal N-formyl-L-methionyl-[peptide] + H2O = N-terminal L-methionyl-[peptide] + formate</text>
        <dbReference type="Rhea" id="RHEA:24420"/>
        <dbReference type="Rhea" id="RHEA-COMP:10639"/>
        <dbReference type="Rhea" id="RHEA-COMP:10640"/>
        <dbReference type="ChEBI" id="CHEBI:15377"/>
        <dbReference type="ChEBI" id="CHEBI:15740"/>
        <dbReference type="ChEBI" id="CHEBI:49298"/>
        <dbReference type="ChEBI" id="CHEBI:64731"/>
        <dbReference type="EC" id="3.5.1.88"/>
    </reaction>
</comment>
<dbReference type="Pfam" id="PF01327">
    <property type="entry name" value="Pep_deformylase"/>
    <property type="match status" value="1"/>
</dbReference>
<sequence>MVREVLRMGDARLLEHALSVRDFGSPRLRALVADLWDTMAADGGIGIAAPQIGVSERVICFGLEEGAGGARAGVPRTVLINPTVELLGDETEEGWEGCLSLPGLKGMVTRAKRIRYTGYSLEGERIEREAEGFHARVVQHEFDHLEGILYPMRVTDWTNFGYTDALFPEQKG</sequence>
<evidence type="ECO:0000256" key="6">
    <source>
        <dbReference type="HAMAP-Rule" id="MF_00163"/>
    </source>
</evidence>
<evidence type="ECO:0000256" key="4">
    <source>
        <dbReference type="ARBA" id="ARBA00022917"/>
    </source>
</evidence>